<dbReference type="GeneID" id="32895005"/>
<dbReference type="InterPro" id="IPR029069">
    <property type="entry name" value="HotDog_dom_sf"/>
</dbReference>
<dbReference type="CDD" id="cd00586">
    <property type="entry name" value="4HBT"/>
    <property type="match status" value="1"/>
</dbReference>
<dbReference type="OrthoDB" id="42004at2157"/>
<dbReference type="Gene3D" id="3.10.129.10">
    <property type="entry name" value="Hotdog Thioesterase"/>
    <property type="match status" value="1"/>
</dbReference>
<accession>A0A2Z2HTI6</accession>
<evidence type="ECO:0000313" key="1">
    <source>
        <dbReference type="EMBL" id="ARS90546.1"/>
    </source>
</evidence>
<dbReference type="RefSeq" id="WP_086888918.1">
    <property type="nucleotide sequence ID" value="NZ_CP019893.1"/>
</dbReference>
<organism evidence="1 2">
    <name type="scientific">Natrarchaeobaculum aegyptiacum</name>
    <dbReference type="NCBI Taxonomy" id="745377"/>
    <lineage>
        <taxon>Archaea</taxon>
        <taxon>Methanobacteriati</taxon>
        <taxon>Methanobacteriota</taxon>
        <taxon>Stenosarchaea group</taxon>
        <taxon>Halobacteria</taxon>
        <taxon>Halobacteriales</taxon>
        <taxon>Natrialbaceae</taxon>
        <taxon>Natrarchaeobaculum</taxon>
    </lineage>
</organism>
<proteinExistence type="predicted"/>
<keyword evidence="2" id="KW-1185">Reference proteome</keyword>
<protein>
    <submittedName>
        <fullName evidence="1">Thioesterase</fullName>
    </submittedName>
</protein>
<gene>
    <name evidence="1" type="ORF">B1756_12970</name>
</gene>
<reference evidence="2" key="1">
    <citation type="submission" date="2017-02" db="EMBL/GenBank/DDBJ databases">
        <title>Natronthermophilus aegyptiacus gen. nov.,sp. nov., an aerobic, extremely halophilic alkalithermophilic archaeon isolated from the athalassohaline Wadi An Natrun, Egypt.</title>
        <authorList>
            <person name="Zhao B."/>
        </authorList>
    </citation>
    <scope>NUCLEOTIDE SEQUENCE [LARGE SCALE GENOMIC DNA]</scope>
    <source>
        <strain evidence="2">JW/NM-HA 15</strain>
    </source>
</reference>
<sequence length="133" mass="14898">MSFTRTWTVRFSDTDPFGIAHYPRMIDAIHETSDMFMQSIDWPFWKLVDEEGIGLPLVSMDFDFESQVHGGDDVEIELTTDVGNSSVRLEYTGTHDGEVVFTGTEFRVCVPVDGDSSTPIPDELRAALETASE</sequence>
<dbReference type="SUPFAM" id="SSF54637">
    <property type="entry name" value="Thioesterase/thiol ester dehydrase-isomerase"/>
    <property type="match status" value="1"/>
</dbReference>
<dbReference type="Proteomes" id="UP000250088">
    <property type="component" value="Chromosome"/>
</dbReference>
<dbReference type="KEGG" id="naj:B1756_12970"/>
<dbReference type="EMBL" id="CP019893">
    <property type="protein sequence ID" value="ARS90546.1"/>
    <property type="molecule type" value="Genomic_DNA"/>
</dbReference>
<evidence type="ECO:0000313" key="2">
    <source>
        <dbReference type="Proteomes" id="UP000250088"/>
    </source>
</evidence>
<dbReference type="AlphaFoldDB" id="A0A2Z2HTI6"/>
<dbReference type="Pfam" id="PF13279">
    <property type="entry name" value="4HBT_2"/>
    <property type="match status" value="1"/>
</dbReference>
<name>A0A2Z2HTI6_9EURY</name>